<sequence>MSFTALAEQILVEAKKIDEHEAAGREISSLATTAGAPNPDNFSVEFKNSRETLINTAGQLLRQSLSPRDFIREKMCTATDILSLQAIYRYDIPTKVDQKTGTTFAQLAAQTGMQEAVLKRILRNAVTTGIFEEKTPGSLNHNATSLCLLDTSFLSFVGFVSEDLINFHMRALDAVEKWPGSQEPNESGFNLAYQTDEPLFNYFEKHPELATRAGKAFRGIHNTTVHSASSLWQEIDRPGAVMVDVGGGFGHIALAIARVTKNLKLIVEDLPGTVEIAAKELPPELKERVSFQAQDFFTEQQVKGADVYFFSKIFHDWGDEYCIRILRSLIPAMKEGARVVINEWVIPEQAKPENAQRFKRFSDLTMLATHNGKERMKEEWKQLFKTADKRFGPVEFTEWPWSDFVHVSAAWNPA</sequence>
<reference evidence="5 6" key="1">
    <citation type="submission" date="2024-04" db="EMBL/GenBank/DDBJ databases">
        <title>Phyllosticta paracitricarpa is synonymous to the EU quarantine fungus P. citricarpa based on phylogenomic analyses.</title>
        <authorList>
            <consortium name="Lawrence Berkeley National Laboratory"/>
            <person name="Van ingen-buijs V.A."/>
            <person name="Van westerhoven A.C."/>
            <person name="Haridas S."/>
            <person name="Skiadas P."/>
            <person name="Martin F."/>
            <person name="Groenewald J.Z."/>
            <person name="Crous P.W."/>
            <person name="Seidl M.F."/>
        </authorList>
    </citation>
    <scope>NUCLEOTIDE SEQUENCE [LARGE SCALE GENOMIC DNA]</scope>
    <source>
        <strain evidence="5 6">CPC 17464</strain>
    </source>
</reference>
<dbReference type="PANTHER" id="PTHR43712:SF16">
    <property type="entry name" value="O-METHYLTRANSFERASE ELCB"/>
    <property type="match status" value="1"/>
</dbReference>
<dbReference type="GO" id="GO:0032259">
    <property type="term" value="P:methylation"/>
    <property type="evidence" value="ECO:0007669"/>
    <property type="project" value="UniProtKB-KW"/>
</dbReference>
<dbReference type="Pfam" id="PF00891">
    <property type="entry name" value="Methyltransf_2"/>
    <property type="match status" value="1"/>
</dbReference>
<dbReference type="InterPro" id="IPR001077">
    <property type="entry name" value="COMT_C"/>
</dbReference>
<evidence type="ECO:0000256" key="1">
    <source>
        <dbReference type="ARBA" id="ARBA00022603"/>
    </source>
</evidence>
<dbReference type="InterPro" id="IPR029063">
    <property type="entry name" value="SAM-dependent_MTases_sf"/>
</dbReference>
<dbReference type="GO" id="GO:0008168">
    <property type="term" value="F:methyltransferase activity"/>
    <property type="evidence" value="ECO:0007669"/>
    <property type="project" value="UniProtKB-KW"/>
</dbReference>
<keyword evidence="1 5" id="KW-0489">Methyltransferase</keyword>
<evidence type="ECO:0000256" key="3">
    <source>
        <dbReference type="ARBA" id="ARBA00022691"/>
    </source>
</evidence>
<dbReference type="SUPFAM" id="SSF53335">
    <property type="entry name" value="S-adenosyl-L-methionine-dependent methyltransferases"/>
    <property type="match status" value="1"/>
</dbReference>
<dbReference type="CDD" id="cd02440">
    <property type="entry name" value="AdoMet_MTases"/>
    <property type="match status" value="1"/>
</dbReference>
<comment type="caution">
    <text evidence="5">The sequence shown here is derived from an EMBL/GenBank/DDBJ whole genome shotgun (WGS) entry which is preliminary data.</text>
</comment>
<keyword evidence="3" id="KW-0949">S-adenosyl-L-methionine</keyword>
<protein>
    <submittedName>
        <fullName evidence="5">S-adenosyl-L-methionine-dependent methyltransferase</fullName>
    </submittedName>
</protein>
<dbReference type="Gene3D" id="1.10.10.10">
    <property type="entry name" value="Winged helix-like DNA-binding domain superfamily/Winged helix DNA-binding domain"/>
    <property type="match status" value="1"/>
</dbReference>
<evidence type="ECO:0000313" key="5">
    <source>
        <dbReference type="EMBL" id="KAK7536907.1"/>
    </source>
</evidence>
<accession>A0ABR1LP05</accession>
<dbReference type="RefSeq" id="XP_066655058.1">
    <property type="nucleotide sequence ID" value="XM_066802543.1"/>
</dbReference>
<proteinExistence type="predicted"/>
<dbReference type="InterPro" id="IPR036390">
    <property type="entry name" value="WH_DNA-bd_sf"/>
</dbReference>
<dbReference type="PANTHER" id="PTHR43712">
    <property type="entry name" value="PUTATIVE (AFU_ORTHOLOGUE AFUA_4G14580)-RELATED"/>
    <property type="match status" value="1"/>
</dbReference>
<organism evidence="5 6">
    <name type="scientific">Phyllosticta citribraziliensis</name>
    <dbReference type="NCBI Taxonomy" id="989973"/>
    <lineage>
        <taxon>Eukaryota</taxon>
        <taxon>Fungi</taxon>
        <taxon>Dikarya</taxon>
        <taxon>Ascomycota</taxon>
        <taxon>Pezizomycotina</taxon>
        <taxon>Dothideomycetes</taxon>
        <taxon>Dothideomycetes incertae sedis</taxon>
        <taxon>Botryosphaeriales</taxon>
        <taxon>Phyllostictaceae</taxon>
        <taxon>Phyllosticta</taxon>
    </lineage>
</organism>
<dbReference type="Proteomes" id="UP001360953">
    <property type="component" value="Unassembled WGS sequence"/>
</dbReference>
<dbReference type="InterPro" id="IPR036388">
    <property type="entry name" value="WH-like_DNA-bd_sf"/>
</dbReference>
<feature type="domain" description="O-methyltransferase C-terminal" evidence="4">
    <location>
        <begin position="237"/>
        <end position="387"/>
    </location>
</feature>
<keyword evidence="6" id="KW-1185">Reference proteome</keyword>
<name>A0ABR1LP05_9PEZI</name>
<dbReference type="SUPFAM" id="SSF46785">
    <property type="entry name" value="Winged helix' DNA-binding domain"/>
    <property type="match status" value="1"/>
</dbReference>
<dbReference type="PROSITE" id="PS51683">
    <property type="entry name" value="SAM_OMT_II"/>
    <property type="match status" value="1"/>
</dbReference>
<gene>
    <name evidence="5" type="ORF">J3D65DRAFT_658393</name>
</gene>
<dbReference type="GeneID" id="92035449"/>
<evidence type="ECO:0000259" key="4">
    <source>
        <dbReference type="Pfam" id="PF00891"/>
    </source>
</evidence>
<dbReference type="InterPro" id="IPR016461">
    <property type="entry name" value="COMT-like"/>
</dbReference>
<evidence type="ECO:0000256" key="2">
    <source>
        <dbReference type="ARBA" id="ARBA00022679"/>
    </source>
</evidence>
<keyword evidence="2" id="KW-0808">Transferase</keyword>
<evidence type="ECO:0000313" key="6">
    <source>
        <dbReference type="Proteomes" id="UP001360953"/>
    </source>
</evidence>
<dbReference type="EMBL" id="JBBPEH010000006">
    <property type="protein sequence ID" value="KAK7536907.1"/>
    <property type="molecule type" value="Genomic_DNA"/>
</dbReference>
<dbReference type="Gene3D" id="3.40.50.150">
    <property type="entry name" value="Vaccinia Virus protein VP39"/>
    <property type="match status" value="1"/>
</dbReference>